<feature type="region of interest" description="Disordered" evidence="1">
    <location>
        <begin position="281"/>
        <end position="383"/>
    </location>
</feature>
<feature type="compositionally biased region" description="Low complexity" evidence="1">
    <location>
        <begin position="319"/>
        <end position="332"/>
    </location>
</feature>
<feature type="region of interest" description="Disordered" evidence="1">
    <location>
        <begin position="192"/>
        <end position="222"/>
    </location>
</feature>
<feature type="region of interest" description="Disordered" evidence="1">
    <location>
        <begin position="85"/>
        <end position="117"/>
    </location>
</feature>
<organism evidence="2">
    <name type="scientific">Prunus dulcis</name>
    <name type="common">Almond</name>
    <name type="synonym">Amygdalus dulcis</name>
    <dbReference type="NCBI Taxonomy" id="3755"/>
    <lineage>
        <taxon>Eukaryota</taxon>
        <taxon>Viridiplantae</taxon>
        <taxon>Streptophyta</taxon>
        <taxon>Embryophyta</taxon>
        <taxon>Tracheophyta</taxon>
        <taxon>Spermatophyta</taxon>
        <taxon>Magnoliopsida</taxon>
        <taxon>eudicotyledons</taxon>
        <taxon>Gunneridae</taxon>
        <taxon>Pentapetalae</taxon>
        <taxon>rosids</taxon>
        <taxon>fabids</taxon>
        <taxon>Rosales</taxon>
        <taxon>Rosaceae</taxon>
        <taxon>Amygdaloideae</taxon>
        <taxon>Amygdaleae</taxon>
        <taxon>Prunus</taxon>
    </lineage>
</organism>
<sequence length="894" mass="98389">MAESKKATSSSVNPKEKSSLLDEEIGNEFLSSWKSMSVMEDDGMDFSFDTVSKGKKKVFDFEKLDMDFNLDGDFNKLSSFKMDMPDLDFSSPPKKSAKTERSEEEPSRGNRQGKQDRFKFSFDFNELDNFDFDSSLKKSENSCNKNRDSSKEVVSDRIGSQNSKIDLAEEISTLDGDSERVATSKVDTTLLASGNGNSMNDDCASKSETSENLELPYGPMSPEKVMTKRVEESDQEIHLSEKAMPTEPYANQATHDLPHQLVGGDDSNGDTFFEGKNDITTVNTFSSGKEDVNEKMPTRDGPDHEDSPLKDSSPMNIAGSGSNNSGRSKSGSDILTENFEPAIDDSDLEDNSNTLVSKETPHNIKSMKEDQNSTGKLPLSMQGSESAVDEVTLTNKIKTRHFHSNVSKRLEEAGSQLCQPSLKGAKSLSSGIKRIGSMHLHPAIEQGVGGIANDAQIGSKLIAAPVLVDRETKVKHVIPGREDFNSAGVLNKAKLVGSSLLCNKEVTEREPVLGSGQRKSLNDLRHAEISSSQASPSSSSEKTSEPSAQTCVNSKFMLSSLESMRNTKIITAEGNKLFTDKTAKKKTELSTLNISKNIGGNKVSFNAASQKEVKSLSSEKHMEVQGNVELKTAKIVDRSEKQMPPNLSLKRKTFEGSDSGLASLKPLKRLSHSPSEIRNVTEPSKRVVEEQVYIHESHLETKTKSTLDDHPTSGLGSPCSNAMELEIHSIMENDGNVEKAEAYTKELEDICNMLKKKHEEAKELLVRAVVNNNNLLMLNHPIYDAKISFRLNKVAFSFIIDYIHKVQKFAAKLVSKEDHVALSLLLFGLQGPDTPSNPAMPTLLKTQMSCFIVESGVALATSHLHVNFQTLKFIGVKIMMTEMHCWPANESRLE</sequence>
<protein>
    <submittedName>
        <fullName evidence="2">Uncharacterized protein</fullName>
    </submittedName>
</protein>
<reference evidence="2" key="1">
    <citation type="journal article" date="2019" name="Science">
        <title>Mutation of a bHLH transcription factor allowed almond domestication.</title>
        <authorList>
            <person name="Sanchez-Perez R."/>
            <person name="Pavan S."/>
            <person name="Mazzeo R."/>
            <person name="Moldovan C."/>
            <person name="Aiese Cigliano R."/>
            <person name="Del Cueto J."/>
            <person name="Ricciardi F."/>
            <person name="Lotti C."/>
            <person name="Ricciardi L."/>
            <person name="Dicenta F."/>
            <person name="Lopez-Marques R.L."/>
            <person name="Lindberg Moller B."/>
        </authorList>
    </citation>
    <scope>NUCLEOTIDE SEQUENCE</scope>
</reference>
<name>A0A4Y1RAH3_PRUDU</name>
<feature type="compositionally biased region" description="Basic and acidic residues" evidence="1">
    <location>
        <begin position="136"/>
        <end position="155"/>
    </location>
</feature>
<evidence type="ECO:0000313" key="2">
    <source>
        <dbReference type="EMBL" id="BBH00957.1"/>
    </source>
</evidence>
<dbReference type="InterPro" id="IPR038777">
    <property type="entry name" value="At4g18490-like"/>
</dbReference>
<dbReference type="EMBL" id="AP019300">
    <property type="protein sequence ID" value="BBH00957.1"/>
    <property type="molecule type" value="Genomic_DNA"/>
</dbReference>
<feature type="compositionally biased region" description="Basic and acidic residues" evidence="1">
    <location>
        <begin position="97"/>
        <end position="117"/>
    </location>
</feature>
<feature type="compositionally biased region" description="Low complexity" evidence="1">
    <location>
        <begin position="530"/>
        <end position="549"/>
    </location>
</feature>
<feature type="region of interest" description="Disordered" evidence="1">
    <location>
        <begin position="1"/>
        <end position="23"/>
    </location>
</feature>
<evidence type="ECO:0000256" key="1">
    <source>
        <dbReference type="SAM" id="MobiDB-lite"/>
    </source>
</evidence>
<gene>
    <name evidence="2" type="ORF">Prudu_011079</name>
</gene>
<dbReference type="PANTHER" id="PTHR36380:SF1">
    <property type="entry name" value="OS01G0755100 PROTEIN"/>
    <property type="match status" value="1"/>
</dbReference>
<accession>A0A4Y1RAH3</accession>
<feature type="compositionally biased region" description="Polar residues" evidence="1">
    <location>
        <begin position="192"/>
        <end position="202"/>
    </location>
</feature>
<dbReference type="PANTHER" id="PTHR36380">
    <property type="entry name" value="BNAA03G58330D PROTEIN"/>
    <property type="match status" value="1"/>
</dbReference>
<feature type="region of interest" description="Disordered" evidence="1">
    <location>
        <begin position="136"/>
        <end position="157"/>
    </location>
</feature>
<dbReference type="AlphaFoldDB" id="A0A4Y1RAH3"/>
<feature type="compositionally biased region" description="Basic and acidic residues" evidence="1">
    <location>
        <begin position="359"/>
        <end position="371"/>
    </location>
</feature>
<feature type="region of interest" description="Disordered" evidence="1">
    <location>
        <begin position="527"/>
        <end position="549"/>
    </location>
</feature>
<proteinExistence type="predicted"/>
<feature type="compositionally biased region" description="Basic and acidic residues" evidence="1">
    <location>
        <begin position="288"/>
        <end position="309"/>
    </location>
</feature>